<dbReference type="PANTHER" id="PTHR32063">
    <property type="match status" value="1"/>
</dbReference>
<dbReference type="SUPFAM" id="SSF82714">
    <property type="entry name" value="Multidrug efflux transporter AcrB TolC docking domain, DN and DC subdomains"/>
    <property type="match status" value="2"/>
</dbReference>
<evidence type="ECO:0000256" key="8">
    <source>
        <dbReference type="ARBA" id="ARBA00023136"/>
    </source>
</evidence>
<dbReference type="InterPro" id="IPR000731">
    <property type="entry name" value="SSD"/>
</dbReference>
<evidence type="ECO:0000256" key="2">
    <source>
        <dbReference type="ARBA" id="ARBA00010942"/>
    </source>
</evidence>
<keyword evidence="4" id="KW-1003">Cell membrane</keyword>
<evidence type="ECO:0000256" key="9">
    <source>
        <dbReference type="RuleBase" id="RU364070"/>
    </source>
</evidence>
<proteinExistence type="inferred from homology"/>
<keyword evidence="11" id="KW-1185">Reference proteome</keyword>
<feature type="transmembrane region" description="Helical" evidence="9">
    <location>
        <begin position="1014"/>
        <end position="1036"/>
    </location>
</feature>
<keyword evidence="7 9" id="KW-1133">Transmembrane helix</keyword>
<feature type="transmembrane region" description="Helical" evidence="9">
    <location>
        <begin position="881"/>
        <end position="900"/>
    </location>
</feature>
<dbReference type="SUPFAM" id="SSF82693">
    <property type="entry name" value="Multidrug efflux transporter AcrB pore domain, PN1, PN2, PC1 and PC2 subdomains"/>
    <property type="match status" value="3"/>
</dbReference>
<feature type="transmembrane region" description="Helical" evidence="9">
    <location>
        <begin position="442"/>
        <end position="467"/>
    </location>
</feature>
<dbReference type="NCBIfam" id="NF000282">
    <property type="entry name" value="RND_permease_1"/>
    <property type="match status" value="1"/>
</dbReference>
<dbReference type="GO" id="GO:0005886">
    <property type="term" value="C:plasma membrane"/>
    <property type="evidence" value="ECO:0007669"/>
    <property type="project" value="UniProtKB-SubCell"/>
</dbReference>
<evidence type="ECO:0000256" key="1">
    <source>
        <dbReference type="ARBA" id="ARBA00004429"/>
    </source>
</evidence>
<dbReference type="Gene3D" id="3.30.70.1320">
    <property type="entry name" value="Multidrug efflux transporter AcrB pore domain like"/>
    <property type="match status" value="1"/>
</dbReference>
<feature type="transmembrane region" description="Helical" evidence="9">
    <location>
        <begin position="374"/>
        <end position="394"/>
    </location>
</feature>
<comment type="subcellular location">
    <subcellularLocation>
        <location evidence="1 9">Cell inner membrane</location>
        <topology evidence="1 9">Multi-pass membrane protein</topology>
    </subcellularLocation>
</comment>
<feature type="transmembrane region" description="Helical" evidence="9">
    <location>
        <begin position="479"/>
        <end position="506"/>
    </location>
</feature>
<dbReference type="Gene3D" id="3.30.2090.10">
    <property type="entry name" value="Multidrug efflux transporter AcrB TolC docking domain, DN and DC subdomains"/>
    <property type="match status" value="2"/>
</dbReference>
<feature type="transmembrane region" description="Helical" evidence="9">
    <location>
        <begin position="933"/>
        <end position="961"/>
    </location>
</feature>
<dbReference type="InterPro" id="IPR004764">
    <property type="entry name" value="MdtF-like"/>
</dbReference>
<dbReference type="GO" id="GO:0042910">
    <property type="term" value="F:xenobiotic transmembrane transporter activity"/>
    <property type="evidence" value="ECO:0007669"/>
    <property type="project" value="TreeGrafter"/>
</dbReference>
<dbReference type="GO" id="GO:0009636">
    <property type="term" value="P:response to toxic substance"/>
    <property type="evidence" value="ECO:0007669"/>
    <property type="project" value="UniProtKB-ARBA"/>
</dbReference>
<keyword evidence="8 9" id="KW-0472">Membrane</keyword>
<dbReference type="AlphaFoldDB" id="A0A679HQL7"/>
<feature type="transmembrane region" description="Helical" evidence="9">
    <location>
        <begin position="348"/>
        <end position="367"/>
    </location>
</feature>
<dbReference type="Gene3D" id="3.30.70.1440">
    <property type="entry name" value="Multidrug efflux transporter AcrB pore domain"/>
    <property type="match status" value="1"/>
</dbReference>
<gene>
    <name evidence="10" type="ORF">ICHIAU1_08160</name>
</gene>
<dbReference type="Gene3D" id="1.20.1640.10">
    <property type="entry name" value="Multidrug efflux transporter AcrB transmembrane domain"/>
    <property type="match status" value="2"/>
</dbReference>
<dbReference type="InterPro" id="IPR001036">
    <property type="entry name" value="Acrflvin-R"/>
</dbReference>
<dbReference type="Proteomes" id="UP000463961">
    <property type="component" value="Chromosome"/>
</dbReference>
<evidence type="ECO:0000313" key="11">
    <source>
        <dbReference type="Proteomes" id="UP000463961"/>
    </source>
</evidence>
<dbReference type="PROSITE" id="PS50156">
    <property type="entry name" value="SSD"/>
    <property type="match status" value="1"/>
</dbReference>
<evidence type="ECO:0000256" key="3">
    <source>
        <dbReference type="ARBA" id="ARBA00022448"/>
    </source>
</evidence>
<dbReference type="PANTHER" id="PTHR32063:SF13">
    <property type="entry name" value="MULTIDRUG EFFLUX PUMP SUBUNIT ACRB-RELATED"/>
    <property type="match status" value="1"/>
</dbReference>
<dbReference type="SUPFAM" id="SSF82866">
    <property type="entry name" value="Multidrug efflux transporter AcrB transmembrane domain"/>
    <property type="match status" value="2"/>
</dbReference>
<keyword evidence="3 9" id="KW-0813">Transport</keyword>
<protein>
    <recommendedName>
        <fullName evidence="9">Efflux pump membrane transporter</fullName>
    </recommendedName>
</protein>
<evidence type="ECO:0000256" key="5">
    <source>
        <dbReference type="ARBA" id="ARBA00022519"/>
    </source>
</evidence>
<dbReference type="OrthoDB" id="9176627at2"/>
<feature type="transmembrane region" description="Helical" evidence="9">
    <location>
        <begin position="400"/>
        <end position="421"/>
    </location>
</feature>
<evidence type="ECO:0000313" key="10">
    <source>
        <dbReference type="EMBL" id="BBU68533.1"/>
    </source>
</evidence>
<feature type="transmembrane region" description="Helical" evidence="9">
    <location>
        <begin position="982"/>
        <end position="1002"/>
    </location>
</feature>
<sequence length="1069" mass="115919">MFSKFFIDRPIFSAVISIVITIAGLVAMMSLPIAQYPNITPPQIQVSTTYPGANAETVSQNVASPIELQVNGADGMLYMYSTNTAGNMTLSIFFDINKDPALAQTDVLNRVNTAMPQLPQSVRNQGVNIQQKSQSIMMVVAIKDPDNKYDLTTLSTFANIIVLNEVQRIPGASMATVGGNPNYAMRVWLDPTKLALYKLTTSDIADAVRAQNQQYAVGQLGQLPSNGNVIQNFSVTTNGMLQTPEEFENIIVKAGKPSSTPGTEGAIVRLRDIGRAELGSQTYNFDVKTNQDTAALLLIYFQPGYNALNVAQAVKAKLEELKPSFPPGVQYEIALDATEFINSSIEEVIHTFFEAMLLVVLVVFMFLQKPKATLIPLVAVPVSIIGTFIGMSLFGFSINMLTMFGLVLAIGLVVDDAIVVIENVERIMEENPAMQPREAAAVAMAEVTGPIIATTLVMAAVFVPVAFLSGITGQLYRQFALTLSVSVTLSSIVALTLSPALAAILIRAKSDEDDVAKPRLFVGFENLFDKLRDHYMMAVKWAIEHRRPSFMIFGGVIVALILLFRIVPGSFVPEEDQGYLFGAVIMPKAASLQRTATFSDSGANWFQAQPGVDSATSYAGFSIIDSQVLPSASTLFIGLKPFSERTDKASSAFTIIEDGRKHFLTQNDGIVIPLNPPSIPGLGNTGGFQMWLEQTGNGSMDEMEEQTMRFLTAAKQRPELTAINTTFSTNAREMFVNVGRGKAELLDVPVNDIYDTLQTMIGSQYVNQFAYQNRLWQVILQAGANYRQDPSAFDTMYVRSRTGAMVPLNALLSYKYQASPDIVTRFNAYPAVQITGNNAAGYSSGQAIKAMQEIADEVLPTGYKIAWSGEAYEQLKSGSTAIFVFAFALVMVFLILAALYEKWSLPFSVMFAVPFALCGALLAVLLRGLENDVYFQIGLVTLIALAAKNAILIVEFAVANVEKGMTVIDAALHAAEIRFRPIMMTSLAFILGCVPLATAVGASANSRHSIGTGIIGGMIGATMIAIIFVPLFFVVFEEMSEKKKQMVKDNPAKAGPHNLNATPNGEDAS</sequence>
<dbReference type="Pfam" id="PF00873">
    <property type="entry name" value="ACR_tran"/>
    <property type="match status" value="1"/>
</dbReference>
<evidence type="ECO:0000256" key="7">
    <source>
        <dbReference type="ARBA" id="ARBA00022989"/>
    </source>
</evidence>
<evidence type="ECO:0000256" key="4">
    <source>
        <dbReference type="ARBA" id="ARBA00022475"/>
    </source>
</evidence>
<keyword evidence="5 9" id="KW-0997">Cell inner membrane</keyword>
<feature type="transmembrane region" description="Helical" evidence="9">
    <location>
        <begin position="12"/>
        <end position="34"/>
    </location>
</feature>
<dbReference type="EMBL" id="AP022345">
    <property type="protein sequence ID" value="BBU68533.1"/>
    <property type="molecule type" value="Genomic_DNA"/>
</dbReference>
<comment type="similarity">
    <text evidence="2 9">Belongs to the resistance-nodulation-cell division (RND) (TC 2.A.6) family.</text>
</comment>
<dbReference type="Gene3D" id="3.30.70.1430">
    <property type="entry name" value="Multidrug efflux transporter AcrB pore domain"/>
    <property type="match status" value="2"/>
</dbReference>
<dbReference type="NCBIfam" id="TIGR00915">
    <property type="entry name" value="2A0602"/>
    <property type="match status" value="1"/>
</dbReference>
<dbReference type="RefSeq" id="WP_162050681.1">
    <property type="nucleotide sequence ID" value="NZ_AP019011.1"/>
</dbReference>
<accession>A0A679HQL7</accession>
<feature type="transmembrane region" description="Helical" evidence="9">
    <location>
        <begin position="550"/>
        <end position="567"/>
    </location>
</feature>
<dbReference type="GO" id="GO:0015562">
    <property type="term" value="F:efflux transmembrane transporter activity"/>
    <property type="evidence" value="ECO:0007669"/>
    <property type="project" value="InterPro"/>
</dbReference>
<feature type="transmembrane region" description="Helical" evidence="9">
    <location>
        <begin position="907"/>
        <end position="927"/>
    </location>
</feature>
<name>A0A679HQL7_9RHOO</name>
<organism evidence="10 11">
    <name type="scientific">Fluviibacter phosphoraccumulans</name>
    <dbReference type="NCBI Taxonomy" id="1751046"/>
    <lineage>
        <taxon>Bacteria</taxon>
        <taxon>Pseudomonadati</taxon>
        <taxon>Pseudomonadota</taxon>
        <taxon>Betaproteobacteria</taxon>
        <taxon>Rhodocyclales</taxon>
        <taxon>Fluviibacteraceae</taxon>
        <taxon>Fluviibacter</taxon>
    </lineage>
</organism>
<dbReference type="FunFam" id="3.30.70.1430:FF:000001">
    <property type="entry name" value="Efflux pump membrane transporter"/>
    <property type="match status" value="1"/>
</dbReference>
<dbReference type="PRINTS" id="PR00702">
    <property type="entry name" value="ACRIFLAVINRP"/>
</dbReference>
<keyword evidence="6 9" id="KW-0812">Transmembrane</keyword>
<dbReference type="FunFam" id="1.20.1640.10:FF:000001">
    <property type="entry name" value="Efflux pump membrane transporter"/>
    <property type="match status" value="1"/>
</dbReference>
<reference evidence="11" key="1">
    <citation type="submission" date="2020-01" db="EMBL/GenBank/DDBJ databases">
        <title>Phosphoaccumulans saitamaens gen. nov., sp. nov., a polyphosphate accumulating bacterium isolated from surface river water.</title>
        <authorList>
            <person name="Watanabe K."/>
            <person name="Suda W."/>
        </authorList>
    </citation>
    <scope>NUCLEOTIDE SEQUENCE [LARGE SCALE GENOMIC DNA]</scope>
    <source>
        <strain evidence="11">ICHIAU1</strain>
    </source>
</reference>
<dbReference type="InterPro" id="IPR027463">
    <property type="entry name" value="AcrB_DN_DC_subdom"/>
</dbReference>
<evidence type="ECO:0000256" key="6">
    <source>
        <dbReference type="ARBA" id="ARBA00022692"/>
    </source>
</evidence>